<gene>
    <name evidence="1" type="ORF">CCR75_001746</name>
</gene>
<dbReference type="GeneID" id="94345518"/>
<dbReference type="OrthoDB" id="103388at2759"/>
<dbReference type="PANTHER" id="PTHR31827">
    <property type="entry name" value="EMB|CAB89363.1"/>
    <property type="match status" value="1"/>
</dbReference>
<evidence type="ECO:0000313" key="2">
    <source>
        <dbReference type="Proteomes" id="UP000294530"/>
    </source>
</evidence>
<dbReference type="Proteomes" id="UP000294530">
    <property type="component" value="Unassembled WGS sequence"/>
</dbReference>
<sequence>MDEGAFVESLFAPEMRSPIATSSFSRALPSCGRVKAPCNGTFVPPPPNALVSGGMLLSHYQVPYPPPPEDAPLFVRLHDDDMFGQMLNDQDFQDFHGFKKDPEASATKSVNSLLLEPLELPRNNDMCGLKDTLSTNSAPMRSSPNGYTLDSNLMPGFPPGGHHYFASNYAPYRTQSPGTPTWLRDGSDALATQPFQKNPLPKHRILMDMAMLPHQPSPGAVDMFHPMATTLTLQSPTGLWLAKPKNTAHTFVRGRQDGPFVDALKPSGESLVSVIPVSTTESPPTSLTNKALKEFIVSTDFGTPKPKRSMVNVARKSSERVTMTEEKVSQHVNLKLSKGKKCVEANCTRRAQSNSRCKAHGGGARCQYSGPGGCIRSSQGGGFCRAHGGGKRCEFPGCPRGQQRKGRCYVHGGIRKCQYGTCEKKDRGNGFCISHGGGKRCEHFGCSRAVRRGLLCQIHEADHESGASFML</sequence>
<evidence type="ECO:0000313" key="1">
    <source>
        <dbReference type="EMBL" id="TDH71616.1"/>
    </source>
</evidence>
<name>A0A976FRT3_BRELC</name>
<dbReference type="PANTHER" id="PTHR31827:SF1">
    <property type="entry name" value="EMB|CAB89363.1"/>
    <property type="match status" value="1"/>
</dbReference>
<dbReference type="EMBL" id="SHOA02000015">
    <property type="protein sequence ID" value="TDH71616.1"/>
    <property type="molecule type" value="Genomic_DNA"/>
</dbReference>
<proteinExistence type="predicted"/>
<dbReference type="AlphaFoldDB" id="A0A976FRT3"/>
<reference evidence="1 2" key="1">
    <citation type="journal article" date="2021" name="Genome Biol.">
        <title>AFLAP: assembly-free linkage analysis pipeline using k-mers from genome sequencing data.</title>
        <authorList>
            <person name="Fletcher K."/>
            <person name="Zhang L."/>
            <person name="Gil J."/>
            <person name="Han R."/>
            <person name="Cavanaugh K."/>
            <person name="Michelmore R."/>
        </authorList>
    </citation>
    <scope>NUCLEOTIDE SEQUENCE [LARGE SCALE GENOMIC DNA]</scope>
    <source>
        <strain evidence="1 2">SF5</strain>
    </source>
</reference>
<keyword evidence="2" id="KW-1185">Reference proteome</keyword>
<organism evidence="1 2">
    <name type="scientific">Bremia lactucae</name>
    <name type="common">Lettuce downy mildew</name>
    <dbReference type="NCBI Taxonomy" id="4779"/>
    <lineage>
        <taxon>Eukaryota</taxon>
        <taxon>Sar</taxon>
        <taxon>Stramenopiles</taxon>
        <taxon>Oomycota</taxon>
        <taxon>Peronosporomycetes</taxon>
        <taxon>Peronosporales</taxon>
        <taxon>Peronosporaceae</taxon>
        <taxon>Bremia</taxon>
    </lineage>
</organism>
<dbReference type="KEGG" id="blac:94345518"/>
<comment type="caution">
    <text evidence="1">The sequence shown here is derived from an EMBL/GenBank/DDBJ whole genome shotgun (WGS) entry which is preliminary data.</text>
</comment>
<evidence type="ECO:0008006" key="3">
    <source>
        <dbReference type="Google" id="ProtNLM"/>
    </source>
</evidence>
<accession>A0A976FRT3</accession>
<protein>
    <recommendedName>
        <fullName evidence="3">WRKY transcription factor 19</fullName>
    </recommendedName>
</protein>
<dbReference type="RefSeq" id="XP_067821115.1">
    <property type="nucleotide sequence ID" value="XM_067959847.1"/>
</dbReference>